<name>A0A7W7XBD3_9ACTN</name>
<dbReference type="AlphaFoldDB" id="A0A7W7XBD3"/>
<evidence type="ECO:0000256" key="1">
    <source>
        <dbReference type="SAM" id="MobiDB-lite"/>
    </source>
</evidence>
<comment type="caution">
    <text evidence="2">The sequence shown here is derived from an EMBL/GenBank/DDBJ whole genome shotgun (WGS) entry which is preliminary data.</text>
</comment>
<evidence type="ECO:0000313" key="3">
    <source>
        <dbReference type="Proteomes" id="UP000582643"/>
    </source>
</evidence>
<feature type="region of interest" description="Disordered" evidence="1">
    <location>
        <begin position="1"/>
        <end position="149"/>
    </location>
</feature>
<proteinExistence type="predicted"/>
<feature type="compositionally biased region" description="Basic and acidic residues" evidence="1">
    <location>
        <begin position="58"/>
        <end position="85"/>
    </location>
</feature>
<feature type="compositionally biased region" description="Basic and acidic residues" evidence="1">
    <location>
        <begin position="121"/>
        <end position="140"/>
    </location>
</feature>
<gene>
    <name evidence="2" type="ORF">GGE06_001956</name>
</gene>
<accession>A0A7W7XBD3</accession>
<keyword evidence="3" id="KW-1185">Reference proteome</keyword>
<reference evidence="2 3" key="1">
    <citation type="submission" date="2020-08" db="EMBL/GenBank/DDBJ databases">
        <title>Genomic Encyclopedia of Type Strains, Phase III (KMG-III): the genomes of soil and plant-associated and newly described type strains.</title>
        <authorList>
            <person name="Whitman W."/>
        </authorList>
    </citation>
    <scope>NUCLEOTIDE SEQUENCE [LARGE SCALE GENOMIC DNA]</scope>
    <source>
        <strain evidence="2 3">SFB5A</strain>
    </source>
</reference>
<dbReference type="Proteomes" id="UP000582643">
    <property type="component" value="Unassembled WGS sequence"/>
</dbReference>
<protein>
    <submittedName>
        <fullName evidence="2">Uncharacterized protein</fullName>
    </submittedName>
</protein>
<dbReference type="EMBL" id="JACHJY010000002">
    <property type="protein sequence ID" value="MBB4981048.1"/>
    <property type="molecule type" value="Genomic_DNA"/>
</dbReference>
<organism evidence="2 3">
    <name type="scientific">Streptomyces nymphaeiformis</name>
    <dbReference type="NCBI Taxonomy" id="2663842"/>
    <lineage>
        <taxon>Bacteria</taxon>
        <taxon>Bacillati</taxon>
        <taxon>Actinomycetota</taxon>
        <taxon>Actinomycetes</taxon>
        <taxon>Kitasatosporales</taxon>
        <taxon>Streptomycetaceae</taxon>
        <taxon>Streptomyces</taxon>
    </lineage>
</organism>
<sequence length="243" mass="26445">MSVSTVGSRSAVPKKQRSQKRGEGVPTGAAGHPYEVESVGGHHTRVGRHRAEDELDEDARSEVRRGRVREDAEKGRLEAREDERRKGRRRAAPALEHHQEHGAQADAGRQGVRGARPRRVDRRDRPRQDRGQGCHGERRGGTGGDGVRGHRIAHQIGRRSGTGPWDPPRLVGCGRPLASRGDLGHRIPGSGLLSVLTPVPLTCEYRVAALERTESGFGAHHGDLPLDLAGLTLRLKRKKSAGS</sequence>
<evidence type="ECO:0000313" key="2">
    <source>
        <dbReference type="EMBL" id="MBB4981048.1"/>
    </source>
</evidence>